<dbReference type="PANTHER" id="PTHR39550:SF1">
    <property type="entry name" value="SLL0658 PROTEIN"/>
    <property type="match status" value="1"/>
</dbReference>
<dbReference type="EMBL" id="QSTI01000010">
    <property type="protein sequence ID" value="RGM49525.1"/>
    <property type="molecule type" value="Genomic_DNA"/>
</dbReference>
<evidence type="ECO:0000313" key="22">
    <source>
        <dbReference type="Proteomes" id="UP000324325"/>
    </source>
</evidence>
<evidence type="ECO:0000313" key="10">
    <source>
        <dbReference type="EMBL" id="RGM69512.1"/>
    </source>
</evidence>
<dbReference type="Proteomes" id="UP001212823">
    <property type="component" value="Unassembled WGS sequence"/>
</dbReference>
<dbReference type="Pfam" id="PF11848">
    <property type="entry name" value="DUF3368"/>
    <property type="match status" value="1"/>
</dbReference>
<dbReference type="OrthoDB" id="2065688at2"/>
<reference evidence="1" key="2">
    <citation type="submission" date="2015-05" db="EMBL/GenBank/DDBJ databases">
        <authorList>
            <person name="Wang D.B."/>
            <person name="Wang M."/>
        </authorList>
    </citation>
    <scope>NUCLEOTIDE SEQUENCE [LARGE SCALE GENOMIC DNA]</scope>
    <source>
        <strain evidence="1">T1-815</strain>
    </source>
</reference>
<evidence type="ECO:0000313" key="9">
    <source>
        <dbReference type="EMBL" id="RGM49525.1"/>
    </source>
</evidence>
<evidence type="ECO:0000313" key="17">
    <source>
        <dbReference type="Proteomes" id="UP000095673"/>
    </source>
</evidence>
<reference evidence="8" key="7">
    <citation type="journal article" date="2020" name="Cell Host Microbe">
        <title>Functional and Genomic Variation between Human-Derived Isolates of Lachnospiraceae Reveals Inter- and Intra-Species Diversity.</title>
        <authorList>
            <person name="Sorbara M.T."/>
            <person name="Littmann E.R."/>
            <person name="Fontana E."/>
            <person name="Moody T.U."/>
            <person name="Kohout C.E."/>
            <person name="Gjonbalaj M."/>
            <person name="Eaton V."/>
            <person name="Seok R."/>
            <person name="Leiner I.M."/>
            <person name="Pamer E.G."/>
        </authorList>
    </citation>
    <scope>NUCLEOTIDE SEQUENCE</scope>
    <source>
        <strain evidence="8">MSK.17.79</strain>
    </source>
</reference>
<reference evidence="4" key="10">
    <citation type="submission" date="2021-10" db="EMBL/GenBank/DDBJ databases">
        <title>Collection of gut derived symbiotic bacterial strains cultured from healthy donors.</title>
        <authorList>
            <person name="Lin H."/>
            <person name="Littmann E."/>
            <person name="Kohout C."/>
            <person name="Pamer E.G."/>
        </authorList>
    </citation>
    <scope>NUCLEOTIDE SEQUENCE</scope>
    <source>
        <strain evidence="4">DFI.7.28A</strain>
    </source>
</reference>
<reference evidence="15" key="1">
    <citation type="submission" date="2015-05" db="EMBL/GenBank/DDBJ databases">
        <authorList>
            <consortium name="Pathogen Informatics"/>
        </authorList>
    </citation>
    <scope>NUCLEOTIDE SEQUENCE [LARGE SCALE GENOMIC DNA]</scope>
    <source>
        <strain evidence="3 16">2789STDY5608860</strain>
        <strain evidence="2 17">2789STDY5834968</strain>
        <strain evidence="15">T1-815</strain>
    </source>
</reference>
<dbReference type="EMBL" id="QRXR01000002">
    <property type="protein sequence ID" value="RGU28512.1"/>
    <property type="molecule type" value="Genomic_DNA"/>
</dbReference>
<dbReference type="EMBL" id="CYYW01000005">
    <property type="protein sequence ID" value="CUN78518.1"/>
    <property type="molecule type" value="Genomic_DNA"/>
</dbReference>
<reference evidence="18 19" key="3">
    <citation type="submission" date="2018-08" db="EMBL/GenBank/DDBJ databases">
        <title>A genome reference for cultivated species of the human gut microbiota.</title>
        <authorList>
            <person name="Zou Y."/>
            <person name="Xue W."/>
            <person name="Luo G."/>
        </authorList>
    </citation>
    <scope>NUCLEOTIDE SEQUENCE [LARGE SCALE GENOMIC DNA]</scope>
    <source>
        <strain evidence="11 20">AF17-27</strain>
        <strain evidence="12 21">AM44-1AT</strain>
        <strain evidence="10 19">OM07-13</strain>
        <strain evidence="9 18">OM08-12AT</strain>
    </source>
</reference>
<dbReference type="EMBL" id="JAAILW010000001">
    <property type="protein sequence ID" value="NSC25906.1"/>
    <property type="molecule type" value="Genomic_DNA"/>
</dbReference>
<dbReference type="EMBL" id="JAJCJQ010000015">
    <property type="protein sequence ID" value="MCB6961297.1"/>
    <property type="molecule type" value="Genomic_DNA"/>
</dbReference>
<dbReference type="EMBL" id="QSFB01000021">
    <property type="protein sequence ID" value="RHA10670.1"/>
    <property type="molecule type" value="Genomic_DNA"/>
</dbReference>
<dbReference type="Proteomes" id="UP000049472">
    <property type="component" value="Unassembled WGS sequence"/>
</dbReference>
<evidence type="ECO:0000313" key="18">
    <source>
        <dbReference type="Proteomes" id="UP000260717"/>
    </source>
</evidence>
<dbReference type="Proteomes" id="UP000095384">
    <property type="component" value="Unassembled WGS sequence"/>
</dbReference>
<dbReference type="EMBL" id="VSTF01000004">
    <property type="protein sequence ID" value="TYL60569.1"/>
    <property type="molecule type" value="Genomic_DNA"/>
</dbReference>
<sequence length="162" mass="17708">MRRVIVNSTPLIALCNADLLNILKKIYGSIIIPKAVFDEVTAKKDSACLQIKQNLDWITVETITNIEDRKMYKAKLHAGEVDVMILAQADPKADLVIIDDNAAKKTAKYLGLTVTGTLGVLIKAKQSGIISSVKNAITKIQSNGFYINENIIKLALKQAGEL</sequence>
<evidence type="ECO:0000313" key="1">
    <source>
        <dbReference type="EMBL" id="CRL35095.1"/>
    </source>
</evidence>
<dbReference type="Proteomes" id="UP000286341">
    <property type="component" value="Unassembled WGS sequence"/>
</dbReference>
<reference evidence="5" key="9">
    <citation type="submission" date="2021-10" db="EMBL/GenBank/DDBJ databases">
        <title>Collection of gut derived symbiotic bacterial strains cultured from healthy donors.</title>
        <authorList>
            <person name="Lin H."/>
            <person name="Littmann E."/>
            <person name="Claire K."/>
            <person name="Pamer E."/>
        </authorList>
    </citation>
    <scope>NUCLEOTIDE SEQUENCE</scope>
    <source>
        <strain evidence="5">MSK.22.92</strain>
    </source>
</reference>
<organism evidence="1 15">
    <name type="scientific">Agathobacter rectalis</name>
    <dbReference type="NCBI Taxonomy" id="39491"/>
    <lineage>
        <taxon>Bacteria</taxon>
        <taxon>Bacillati</taxon>
        <taxon>Bacillota</taxon>
        <taxon>Clostridia</taxon>
        <taxon>Lachnospirales</taxon>
        <taxon>Lachnospiraceae</taxon>
        <taxon>Agathobacter</taxon>
    </lineage>
</organism>
<keyword evidence="15" id="KW-1185">Reference proteome</keyword>
<dbReference type="Proteomes" id="UP001193670">
    <property type="component" value="Unassembled WGS sequence"/>
</dbReference>
<dbReference type="EMBL" id="CVRQ01000014">
    <property type="protein sequence ID" value="CRL35095.1"/>
    <property type="molecule type" value="Genomic_DNA"/>
</dbReference>
<dbReference type="EMBL" id="JAJFBX010000027">
    <property type="protein sequence ID" value="MCC2748191.1"/>
    <property type="molecule type" value="Genomic_DNA"/>
</dbReference>
<reference evidence="7 24" key="4">
    <citation type="journal article" date="2019" name="Nat. Med.">
        <title>A library of human gut bacterial isolates paired with longitudinal multiomics data enables mechanistic microbiome research.</title>
        <authorList>
            <person name="Poyet M."/>
            <person name="Groussin M."/>
            <person name="Gibbons S.M."/>
            <person name="Avila-Pacheco J."/>
            <person name="Jiang X."/>
            <person name="Kearney S.M."/>
            <person name="Perrotta A.R."/>
            <person name="Berdy B."/>
            <person name="Zhao S."/>
            <person name="Lieberman T.D."/>
            <person name="Swanson P.K."/>
            <person name="Smith M."/>
            <person name="Roesemann S."/>
            <person name="Alexander J.E."/>
            <person name="Rich S.A."/>
            <person name="Livny J."/>
            <person name="Vlamakis H."/>
            <person name="Clish C."/>
            <person name="Bullock K."/>
            <person name="Deik A."/>
            <person name="Scott J."/>
            <person name="Pierce K.A."/>
            <person name="Xavier R.J."/>
            <person name="Alm E.J."/>
        </authorList>
    </citation>
    <scope>NUCLEOTIDE SEQUENCE [LARGE SCALE GENOMIC DNA]</scope>
    <source>
        <strain evidence="7 24">BIOML-A11</strain>
    </source>
</reference>
<dbReference type="Proteomes" id="UP001197741">
    <property type="component" value="Unassembled WGS sequence"/>
</dbReference>
<dbReference type="InterPro" id="IPR021799">
    <property type="entry name" value="PIN-like_prokaryotic"/>
</dbReference>
<evidence type="ECO:0000313" key="8">
    <source>
        <dbReference type="EMBL" id="NSC25906.1"/>
    </source>
</evidence>
<evidence type="ECO:0000313" key="3">
    <source>
        <dbReference type="EMBL" id="CUN78518.1"/>
    </source>
</evidence>
<dbReference type="RefSeq" id="WP_055061378.1">
    <property type="nucleotide sequence ID" value="NZ_CVRQ01000014.1"/>
</dbReference>
<dbReference type="EMBL" id="VSTG01000002">
    <property type="protein sequence ID" value="TYL59747.1"/>
    <property type="molecule type" value="Genomic_DNA"/>
</dbReference>
<evidence type="ECO:0000313" key="14">
    <source>
        <dbReference type="EMBL" id="TYL60569.1"/>
    </source>
</evidence>
<evidence type="ECO:0000313" key="20">
    <source>
        <dbReference type="Proteomes" id="UP000283765"/>
    </source>
</evidence>
<reference evidence="22 23" key="6">
    <citation type="submission" date="2019-09" db="EMBL/GenBank/DDBJ databases">
        <title>Strain-level analysis of Eubacterium rectale using genomes from metagenomes.</title>
        <authorList>
            <person name="Karcher N."/>
            <person name="Segata N."/>
        </authorList>
    </citation>
    <scope>NUCLEOTIDE SEQUENCE [LARGE SCALE GENOMIC DNA]</scope>
    <source>
        <strain evidence="13 22">L2-21</strain>
        <strain evidence="14 23">T3WBe13</strain>
    </source>
</reference>
<evidence type="ECO:0000313" key="12">
    <source>
        <dbReference type="EMBL" id="RHA10670.1"/>
    </source>
</evidence>
<reference evidence="6" key="11">
    <citation type="submission" date="2023-01" db="EMBL/GenBank/DDBJ databases">
        <title>Human gut microbiome strain richness.</title>
        <authorList>
            <person name="Chen-Liaw A."/>
        </authorList>
    </citation>
    <scope>NUCLEOTIDE SEQUENCE</scope>
    <source>
        <strain evidence="6">1001283st1_D2_1001283B150209_150212</strain>
    </source>
</reference>
<reference evidence="8" key="8">
    <citation type="submission" date="2020-02" db="EMBL/GenBank/DDBJ databases">
        <authorList>
            <person name="Littmann E."/>
            <person name="Sorbara M."/>
        </authorList>
    </citation>
    <scope>NUCLEOTIDE SEQUENCE</scope>
    <source>
        <strain evidence="8">MSK.17.79</strain>
    </source>
</reference>
<dbReference type="Proteomes" id="UP000324325">
    <property type="component" value="Unassembled WGS sequence"/>
</dbReference>
<dbReference type="Proteomes" id="UP000283765">
    <property type="component" value="Unassembled WGS sequence"/>
</dbReference>
<evidence type="ECO:0000313" key="16">
    <source>
        <dbReference type="Proteomes" id="UP000095384"/>
    </source>
</evidence>
<dbReference type="EMBL" id="JAQLYE010000017">
    <property type="protein sequence ID" value="MDB8018427.1"/>
    <property type="molecule type" value="Genomic_DNA"/>
</dbReference>
<evidence type="ECO:0000313" key="21">
    <source>
        <dbReference type="Proteomes" id="UP000286341"/>
    </source>
</evidence>
<evidence type="ECO:0000313" key="11">
    <source>
        <dbReference type="EMBL" id="RGU28512.1"/>
    </source>
</evidence>
<evidence type="ECO:0000313" key="2">
    <source>
        <dbReference type="EMBL" id="CUN24408.1"/>
    </source>
</evidence>
<evidence type="ECO:0000313" key="15">
    <source>
        <dbReference type="Proteomes" id="UP000049472"/>
    </source>
</evidence>
<dbReference type="Proteomes" id="UP000095673">
    <property type="component" value="Unassembled WGS sequence"/>
</dbReference>
<evidence type="ECO:0000313" key="13">
    <source>
        <dbReference type="EMBL" id="TYL59747.1"/>
    </source>
</evidence>
<name>A0A0M6WFK9_9FIRM</name>
<dbReference type="PANTHER" id="PTHR39550">
    <property type="entry name" value="SLL0658 PROTEIN"/>
    <property type="match status" value="1"/>
</dbReference>
<accession>A0A0M6WFK9</accession>
<protein>
    <submittedName>
        <fullName evidence="4">DUF3368 domain-containing protein</fullName>
    </submittedName>
    <submittedName>
        <fullName evidence="2">Domain of uncharacterized function (DUF3368)</fullName>
    </submittedName>
</protein>
<evidence type="ECO:0000313" key="7">
    <source>
        <dbReference type="EMBL" id="MSC59925.1"/>
    </source>
</evidence>
<dbReference type="Proteomes" id="UP000260717">
    <property type="component" value="Unassembled WGS sequence"/>
</dbReference>
<dbReference type="EMBL" id="QSTP01000015">
    <property type="protein sequence ID" value="RGM69512.1"/>
    <property type="molecule type" value="Genomic_DNA"/>
</dbReference>
<dbReference type="Proteomes" id="UP000260758">
    <property type="component" value="Unassembled WGS sequence"/>
</dbReference>
<dbReference type="EMBL" id="WKQP01000008">
    <property type="protein sequence ID" value="MSC59925.1"/>
    <property type="molecule type" value="Genomic_DNA"/>
</dbReference>
<proteinExistence type="predicted"/>
<dbReference type="Proteomes" id="UP000479563">
    <property type="component" value="Unassembled WGS sequence"/>
</dbReference>
<dbReference type="Proteomes" id="UP000324327">
    <property type="component" value="Unassembled WGS sequence"/>
</dbReference>
<reference evidence="22 23" key="5">
    <citation type="submission" date="2019-08" db="EMBL/GenBank/DDBJ databases">
        <authorList>
            <person name="Duncan S."/>
            <person name="Walker A."/>
        </authorList>
    </citation>
    <scope>NUCLEOTIDE SEQUENCE [LARGE SCALE GENOMIC DNA]</scope>
    <source>
        <strain evidence="13 22">L2-21</strain>
        <strain evidence="14 23">T3WBe13</strain>
    </source>
</reference>
<evidence type="ECO:0000313" key="4">
    <source>
        <dbReference type="EMBL" id="MCB6961297.1"/>
    </source>
</evidence>
<evidence type="ECO:0000313" key="5">
    <source>
        <dbReference type="EMBL" id="MCC2748191.1"/>
    </source>
</evidence>
<evidence type="ECO:0000313" key="6">
    <source>
        <dbReference type="EMBL" id="MDB8018427.1"/>
    </source>
</evidence>
<gene>
    <name evidence="12" type="ORF">DW948_12325</name>
    <name evidence="11" type="ORF">DWW89_02115</name>
    <name evidence="10" type="ORF">DXB99_12795</name>
    <name evidence="9" type="ORF">DXC13_07775</name>
    <name evidence="3" type="ORF">ERS852417_00983</name>
    <name evidence="2" type="ORF">ERS852580_02845</name>
    <name evidence="14" type="ORF">FYL31_05430</name>
    <name evidence="13" type="ORF">FYL37_02570</name>
    <name evidence="8" type="ORF">G4319_00875</name>
    <name evidence="7" type="ORF">GKE07_06850</name>
    <name evidence="4" type="ORF">LIZ82_10425</name>
    <name evidence="5" type="ORF">LK487_14370</name>
    <name evidence="6" type="ORF">PNE45_10320</name>
    <name evidence="1" type="ORF">T1815_10041</name>
</gene>
<evidence type="ECO:0000313" key="24">
    <source>
        <dbReference type="Proteomes" id="UP000479563"/>
    </source>
</evidence>
<evidence type="ECO:0000313" key="23">
    <source>
        <dbReference type="Proteomes" id="UP000324327"/>
    </source>
</evidence>
<dbReference type="EMBL" id="CYXM01000016">
    <property type="protein sequence ID" value="CUN24408.1"/>
    <property type="molecule type" value="Genomic_DNA"/>
</dbReference>
<evidence type="ECO:0000313" key="19">
    <source>
        <dbReference type="Proteomes" id="UP000260758"/>
    </source>
</evidence>
<dbReference type="Proteomes" id="UP001197847">
    <property type="component" value="Unassembled WGS sequence"/>
</dbReference>
<dbReference type="AlphaFoldDB" id="A0A0M6WFK9"/>